<name>A0ABP9Y350_9FUNG</name>
<dbReference type="EMBL" id="BAABUJ010000017">
    <property type="protein sequence ID" value="GAA5800975.1"/>
    <property type="molecule type" value="Genomic_DNA"/>
</dbReference>
<reference evidence="2 3" key="1">
    <citation type="submission" date="2024-04" db="EMBL/GenBank/DDBJ databases">
        <title>genome sequences of Mucor flavus KT1a and Helicostylum pulchrum KT1b strains isolation_sourced from the surface of a dry-aged beef.</title>
        <authorList>
            <person name="Toyotome T."/>
            <person name="Hosono M."/>
            <person name="Torimaru M."/>
            <person name="Fukuda K."/>
            <person name="Mikami N."/>
        </authorList>
    </citation>
    <scope>NUCLEOTIDE SEQUENCE [LARGE SCALE GENOMIC DNA]</scope>
    <source>
        <strain evidence="2 3">KT1b</strain>
    </source>
</reference>
<evidence type="ECO:0000313" key="3">
    <source>
        <dbReference type="Proteomes" id="UP001476247"/>
    </source>
</evidence>
<sequence length="298" mass="34656">MRNWKDLPFDILLLVFRFLEQDDLPNFADVNPKAILQCQLTCQNCNVGPLVQHIYLRRKLGKDKAQNLAVYLRYIATYCNFLKSLRVETVAFKEIWELIKDERLKRNLTRLQYVPVRHNPTHQNIQDYNDVVFNRARVPMSTEKMVLLFQYLLHLPQFSVGQIRVENTNDILMGIQGKNRWITSLKLSYSTPPCRKPDFLTIKTCPNTKGRIIINVSCNPQTPPFLPHIGLIEQSGENLKYLEIDMCSVVYSKKTKVKRLRDGVTFSSFLLQCPHLLGIRVSNTALSTFSEHIQFQKA</sequence>
<dbReference type="Proteomes" id="UP001476247">
    <property type="component" value="Unassembled WGS sequence"/>
</dbReference>
<keyword evidence="3" id="KW-1185">Reference proteome</keyword>
<evidence type="ECO:0000256" key="1">
    <source>
        <dbReference type="SAM" id="SignalP"/>
    </source>
</evidence>
<keyword evidence="1" id="KW-0732">Signal</keyword>
<evidence type="ECO:0000313" key="2">
    <source>
        <dbReference type="EMBL" id="GAA5800975.1"/>
    </source>
</evidence>
<evidence type="ECO:0008006" key="4">
    <source>
        <dbReference type="Google" id="ProtNLM"/>
    </source>
</evidence>
<feature type="chain" id="PRO_5045078220" description="F-box domain-containing protein" evidence="1">
    <location>
        <begin position="22"/>
        <end position="298"/>
    </location>
</feature>
<gene>
    <name evidence="2" type="ORF">HPULCUR_006415</name>
</gene>
<comment type="caution">
    <text evidence="2">The sequence shown here is derived from an EMBL/GenBank/DDBJ whole genome shotgun (WGS) entry which is preliminary data.</text>
</comment>
<organism evidence="2 3">
    <name type="scientific">Helicostylum pulchrum</name>
    <dbReference type="NCBI Taxonomy" id="562976"/>
    <lineage>
        <taxon>Eukaryota</taxon>
        <taxon>Fungi</taxon>
        <taxon>Fungi incertae sedis</taxon>
        <taxon>Mucoromycota</taxon>
        <taxon>Mucoromycotina</taxon>
        <taxon>Mucoromycetes</taxon>
        <taxon>Mucorales</taxon>
        <taxon>Mucorineae</taxon>
        <taxon>Mucoraceae</taxon>
        <taxon>Helicostylum</taxon>
    </lineage>
</organism>
<accession>A0ABP9Y350</accession>
<protein>
    <recommendedName>
        <fullName evidence="4">F-box domain-containing protein</fullName>
    </recommendedName>
</protein>
<proteinExistence type="predicted"/>
<feature type="signal peptide" evidence="1">
    <location>
        <begin position="1"/>
        <end position="21"/>
    </location>
</feature>